<feature type="transmembrane region" description="Helical" evidence="1">
    <location>
        <begin position="6"/>
        <end position="25"/>
    </location>
</feature>
<feature type="transmembrane region" description="Helical" evidence="1">
    <location>
        <begin position="180"/>
        <end position="199"/>
    </location>
</feature>
<dbReference type="PANTHER" id="PTHR36111:SF2">
    <property type="entry name" value="INNER MEMBRANE PROTEIN"/>
    <property type="match status" value="1"/>
</dbReference>
<keyword evidence="3" id="KW-1185">Reference proteome</keyword>
<feature type="transmembrane region" description="Helical" evidence="1">
    <location>
        <begin position="95"/>
        <end position="118"/>
    </location>
</feature>
<protein>
    <submittedName>
        <fullName evidence="2">DUF554 domain-containing protein</fullName>
    </submittedName>
</protein>
<dbReference type="Proteomes" id="UP001222800">
    <property type="component" value="Chromosome"/>
</dbReference>
<dbReference type="EMBL" id="CP120733">
    <property type="protein sequence ID" value="WFD09934.1"/>
    <property type="molecule type" value="Genomic_DNA"/>
</dbReference>
<organism evidence="2 3">
    <name type="scientific">Tepidibacter hydrothermalis</name>
    <dbReference type="NCBI Taxonomy" id="3036126"/>
    <lineage>
        <taxon>Bacteria</taxon>
        <taxon>Bacillati</taxon>
        <taxon>Bacillota</taxon>
        <taxon>Clostridia</taxon>
        <taxon>Peptostreptococcales</taxon>
        <taxon>Peptostreptococcaceae</taxon>
        <taxon>Tepidibacter</taxon>
    </lineage>
</organism>
<keyword evidence="1" id="KW-1133">Transmembrane helix</keyword>
<keyword evidence="1" id="KW-0472">Membrane</keyword>
<reference evidence="2 3" key="1">
    <citation type="submission" date="2023-03" db="EMBL/GenBank/DDBJ databases">
        <title>Complete genome sequence of Tepidibacter sp. SWIR-1, isolated from a deep-sea hydrothermal vent.</title>
        <authorList>
            <person name="Li X."/>
        </authorList>
    </citation>
    <scope>NUCLEOTIDE SEQUENCE [LARGE SCALE GENOMIC DNA]</scope>
    <source>
        <strain evidence="2 3">SWIR-1</strain>
    </source>
</reference>
<dbReference type="InterPro" id="IPR007563">
    <property type="entry name" value="DUF554"/>
</dbReference>
<dbReference type="RefSeq" id="WP_277731912.1">
    <property type="nucleotide sequence ID" value="NZ_CP120733.1"/>
</dbReference>
<evidence type="ECO:0000313" key="3">
    <source>
        <dbReference type="Proteomes" id="UP001222800"/>
    </source>
</evidence>
<feature type="transmembrane region" description="Helical" evidence="1">
    <location>
        <begin position="138"/>
        <end position="160"/>
    </location>
</feature>
<feature type="transmembrane region" description="Helical" evidence="1">
    <location>
        <begin position="32"/>
        <end position="50"/>
    </location>
</feature>
<dbReference type="PANTHER" id="PTHR36111">
    <property type="entry name" value="INNER MEMBRANE PROTEIN-RELATED"/>
    <property type="match status" value="1"/>
</dbReference>
<proteinExistence type="predicted"/>
<gene>
    <name evidence="2" type="ORF">P4S50_16390</name>
</gene>
<feature type="transmembrane region" description="Helical" evidence="1">
    <location>
        <begin position="56"/>
        <end position="74"/>
    </location>
</feature>
<name>A0ABY8EEC5_9FIRM</name>
<sequence>MLGSIVNALAIIVGSIVGVIFKSGIRDKYKETVINSIALAIFLIGIMSAIKTQELLLMIFSLAIGSVLGEFLRIEDNLDKLGNFIGSKLSDKEGGIAKGFVTASLVFCVGSMAIVGSLESGLTGNHQTLFAKSILDGILSILFSSTLGIGVLFSSFAVFLYEGFITIAASFMKVFLTDSVIREISAIGGVLIMALGINILELKKLKVGNMLPAIFIPLVYYLFKLIYFKLNI</sequence>
<accession>A0ABY8EEC5</accession>
<dbReference type="Pfam" id="PF04474">
    <property type="entry name" value="DUF554"/>
    <property type="match status" value="1"/>
</dbReference>
<keyword evidence="1" id="KW-0812">Transmembrane</keyword>
<feature type="transmembrane region" description="Helical" evidence="1">
    <location>
        <begin position="211"/>
        <end position="230"/>
    </location>
</feature>
<evidence type="ECO:0000256" key="1">
    <source>
        <dbReference type="SAM" id="Phobius"/>
    </source>
</evidence>
<evidence type="ECO:0000313" key="2">
    <source>
        <dbReference type="EMBL" id="WFD09934.1"/>
    </source>
</evidence>